<dbReference type="AlphaFoldDB" id="A0AAW8M0W1"/>
<name>A0AAW8M0W1_AGRTU</name>
<proteinExistence type="predicted"/>
<dbReference type="Gene3D" id="3.10.180.10">
    <property type="entry name" value="2,3-Dihydroxybiphenyl 1,2-Dioxygenase, domain 1"/>
    <property type="match status" value="1"/>
</dbReference>
<comment type="caution">
    <text evidence="2">The sequence shown here is derived from an EMBL/GenBank/DDBJ whole genome shotgun (WGS) entry which is preliminary data.</text>
</comment>
<keyword evidence="2" id="KW-0456">Lyase</keyword>
<dbReference type="Pfam" id="PF22658">
    <property type="entry name" value="YycE-like_N"/>
    <property type="match status" value="1"/>
</dbReference>
<gene>
    <name evidence="2" type="ORF">J2W61_004688</name>
</gene>
<evidence type="ECO:0000313" key="3">
    <source>
        <dbReference type="Proteomes" id="UP001265315"/>
    </source>
</evidence>
<dbReference type="CDD" id="cd06587">
    <property type="entry name" value="VOC"/>
    <property type="match status" value="1"/>
</dbReference>
<dbReference type="InterPro" id="IPR037523">
    <property type="entry name" value="VOC_core"/>
</dbReference>
<dbReference type="EMBL" id="JAVDSW010000006">
    <property type="protein sequence ID" value="MDR6704813.1"/>
    <property type="molecule type" value="Genomic_DNA"/>
</dbReference>
<dbReference type="InterPro" id="IPR058998">
    <property type="entry name" value="YycE-like_N"/>
</dbReference>
<reference evidence="2" key="1">
    <citation type="submission" date="2023-07" db="EMBL/GenBank/DDBJ databases">
        <title>Sorghum-associated microbial communities from plants grown in Nebraska, USA.</title>
        <authorList>
            <person name="Schachtman D."/>
        </authorList>
    </citation>
    <scope>NUCLEOTIDE SEQUENCE</scope>
    <source>
        <strain evidence="2">1457</strain>
    </source>
</reference>
<dbReference type="RefSeq" id="WP_020808182.1">
    <property type="nucleotide sequence ID" value="NZ_JAGIPD010000006.1"/>
</dbReference>
<evidence type="ECO:0000259" key="1">
    <source>
        <dbReference type="PROSITE" id="PS51819"/>
    </source>
</evidence>
<organism evidence="2 3">
    <name type="scientific">Agrobacterium tumefaciens</name>
    <dbReference type="NCBI Taxonomy" id="358"/>
    <lineage>
        <taxon>Bacteria</taxon>
        <taxon>Pseudomonadati</taxon>
        <taxon>Pseudomonadota</taxon>
        <taxon>Alphaproteobacteria</taxon>
        <taxon>Hyphomicrobiales</taxon>
        <taxon>Rhizobiaceae</taxon>
        <taxon>Rhizobium/Agrobacterium group</taxon>
        <taxon>Agrobacterium</taxon>
        <taxon>Agrobacterium tumefaciens complex</taxon>
    </lineage>
</organism>
<dbReference type="PROSITE" id="PS51819">
    <property type="entry name" value="VOC"/>
    <property type="match status" value="1"/>
</dbReference>
<dbReference type="Pfam" id="PF22659">
    <property type="entry name" value="YycE-like_C"/>
    <property type="match status" value="1"/>
</dbReference>
<protein>
    <submittedName>
        <fullName evidence="2">Catechol 2,3-dioxygenase-like lactoylglutathione lyase family enzyme</fullName>
    </submittedName>
</protein>
<dbReference type="Proteomes" id="UP001265315">
    <property type="component" value="Unassembled WGS sequence"/>
</dbReference>
<dbReference type="InterPro" id="IPR058997">
    <property type="entry name" value="YycE-like_C"/>
</dbReference>
<dbReference type="SUPFAM" id="SSF54593">
    <property type="entry name" value="Glyoxalase/Bleomycin resistance protein/Dihydroxybiphenyl dioxygenase"/>
    <property type="match status" value="1"/>
</dbReference>
<dbReference type="InterPro" id="IPR029068">
    <property type="entry name" value="Glyas_Bleomycin-R_OHBP_Dase"/>
</dbReference>
<feature type="domain" description="VOC" evidence="1">
    <location>
        <begin position="19"/>
        <end position="143"/>
    </location>
</feature>
<sequence>MDNHDRTFPSVYSLGGDAVPVQVRIARPTDKLEDVVAFYRGGLGLPELARFEAHAGYDGIMLGLPGKSVHLEFTRHAEGSSCPAPSFDNLLVLYITEPDAYDRLNERMQGMGYAPLEPENPYWLERSFTYQDPDGWRVVICRETGI</sequence>
<evidence type="ECO:0000313" key="2">
    <source>
        <dbReference type="EMBL" id="MDR6704813.1"/>
    </source>
</evidence>
<dbReference type="GO" id="GO:0016829">
    <property type="term" value="F:lyase activity"/>
    <property type="evidence" value="ECO:0007669"/>
    <property type="project" value="UniProtKB-KW"/>
</dbReference>
<dbReference type="GeneID" id="92925343"/>
<accession>A0AAW8M0W1</accession>